<proteinExistence type="inferred from homology"/>
<evidence type="ECO:0000256" key="7">
    <source>
        <dbReference type="ARBA" id="ARBA00022490"/>
    </source>
</evidence>
<dbReference type="GO" id="GO:0005085">
    <property type="term" value="F:guanyl-nucleotide exchange factor activity"/>
    <property type="evidence" value="ECO:0007669"/>
    <property type="project" value="UniProtKB-KW"/>
</dbReference>
<evidence type="ECO:0000256" key="6">
    <source>
        <dbReference type="ARBA" id="ARBA00018857"/>
    </source>
</evidence>
<evidence type="ECO:0000256" key="3">
    <source>
        <dbReference type="ARBA" id="ARBA00004496"/>
    </source>
</evidence>
<keyword evidence="11" id="KW-0547">Nucleotide-binding</keyword>
<keyword evidence="7" id="KW-0963">Cytoplasm</keyword>
<evidence type="ECO:0000259" key="14">
    <source>
        <dbReference type="Pfam" id="PF26217"/>
    </source>
</evidence>
<evidence type="ECO:0000256" key="11">
    <source>
        <dbReference type="ARBA" id="ARBA00022741"/>
    </source>
</evidence>
<dbReference type="InterPro" id="IPR058866">
    <property type="entry name" value="GDPGP1_N"/>
</dbReference>
<dbReference type="GO" id="GO:0005737">
    <property type="term" value="C:cytoplasm"/>
    <property type="evidence" value="ECO:0007669"/>
    <property type="project" value="UniProtKB-SubCell"/>
</dbReference>
<evidence type="ECO:0000256" key="1">
    <source>
        <dbReference type="ARBA" id="ARBA00000063"/>
    </source>
</evidence>
<dbReference type="Pfam" id="PF26216">
    <property type="entry name" value="GDPGP1_C"/>
    <property type="match status" value="1"/>
</dbReference>
<dbReference type="EMBL" id="BEZZ01000547">
    <property type="protein sequence ID" value="GCC33817.1"/>
    <property type="molecule type" value="Genomic_DNA"/>
</dbReference>
<gene>
    <name evidence="15" type="ORF">chiPu_0012288</name>
</gene>
<feature type="domain" description="GDPGP1-like N-terminal" evidence="14">
    <location>
        <begin position="45"/>
        <end position="214"/>
    </location>
</feature>
<evidence type="ECO:0000259" key="13">
    <source>
        <dbReference type="Pfam" id="PF26216"/>
    </source>
</evidence>
<dbReference type="GO" id="GO:0000166">
    <property type="term" value="F:nucleotide binding"/>
    <property type="evidence" value="ECO:0007669"/>
    <property type="project" value="UniProtKB-KW"/>
</dbReference>
<dbReference type="STRING" id="137246.A0A401STT1"/>
<dbReference type="PANTHER" id="PTHR20884:SF8">
    <property type="entry name" value="GDP-D-GLUCOSE PHOSPHORYLASE 1"/>
    <property type="match status" value="1"/>
</dbReference>
<evidence type="ECO:0000313" key="16">
    <source>
        <dbReference type="Proteomes" id="UP000287033"/>
    </source>
</evidence>
<comment type="subcellular location">
    <subcellularLocation>
        <location evidence="3">Cytoplasm</location>
    </subcellularLocation>
</comment>
<evidence type="ECO:0000256" key="4">
    <source>
        <dbReference type="ARBA" id="ARBA00006451"/>
    </source>
</evidence>
<evidence type="ECO:0000256" key="10">
    <source>
        <dbReference type="ARBA" id="ARBA00022695"/>
    </source>
</evidence>
<accession>A0A401STT1</accession>
<dbReference type="InterPro" id="IPR026506">
    <property type="entry name" value="GDPGP"/>
</dbReference>
<dbReference type="AlphaFoldDB" id="A0A401STT1"/>
<reference evidence="15 16" key="1">
    <citation type="journal article" date="2018" name="Nat. Ecol. Evol.">
        <title>Shark genomes provide insights into elasmobranch evolution and the origin of vertebrates.</title>
        <authorList>
            <person name="Hara Y"/>
            <person name="Yamaguchi K"/>
            <person name="Onimaru K"/>
            <person name="Kadota M"/>
            <person name="Koyanagi M"/>
            <person name="Keeley SD"/>
            <person name="Tatsumi K"/>
            <person name="Tanaka K"/>
            <person name="Motone F"/>
            <person name="Kageyama Y"/>
            <person name="Nozu R"/>
            <person name="Adachi N"/>
            <person name="Nishimura O"/>
            <person name="Nakagawa R"/>
            <person name="Tanegashima C"/>
            <person name="Kiyatake I"/>
            <person name="Matsumoto R"/>
            <person name="Murakumo K"/>
            <person name="Nishida K"/>
            <person name="Terakita A"/>
            <person name="Kuratani S"/>
            <person name="Sato K"/>
            <person name="Hyodo S Kuraku.S."/>
        </authorList>
    </citation>
    <scope>NUCLEOTIDE SEQUENCE [LARGE SCALE GENOMIC DNA]</scope>
</reference>
<evidence type="ECO:0000256" key="8">
    <source>
        <dbReference type="ARBA" id="ARBA00022658"/>
    </source>
</evidence>
<comment type="similarity">
    <text evidence="4">Belongs to the GDPGP1 family.</text>
</comment>
<keyword evidence="12" id="KW-0378">Hydrolase</keyword>
<keyword evidence="16" id="KW-1185">Reference proteome</keyword>
<comment type="catalytic activity">
    <reaction evidence="1">
        <text>GDP-alpha-D-glucose + phosphate = alpha-D-glucose 1-phosphate + GDP + H(+)</text>
        <dbReference type="Rhea" id="RHEA:30387"/>
        <dbReference type="ChEBI" id="CHEBI:15378"/>
        <dbReference type="ChEBI" id="CHEBI:43474"/>
        <dbReference type="ChEBI" id="CHEBI:58189"/>
        <dbReference type="ChEBI" id="CHEBI:58601"/>
        <dbReference type="ChEBI" id="CHEBI:62230"/>
        <dbReference type="EC" id="2.7.7.78"/>
    </reaction>
</comment>
<keyword evidence="9" id="KW-0808">Transferase</keyword>
<dbReference type="EC" id="2.7.7.78" evidence="5"/>
<name>A0A401STT1_CHIPU</name>
<evidence type="ECO:0000256" key="5">
    <source>
        <dbReference type="ARBA" id="ARBA00012507"/>
    </source>
</evidence>
<sequence length="392" mass="43230">MAAPMEPGGGSGPAWEQAPVFVYSEEDLIRAGVRWGGSGSGSGSRFDTALLSAWEERLSAGCFRYRLPRRGLPSRVLPGPRGLVVQLNPERARERRPPQEILSLRQPFDPQRFNFTRIPAQEVLFRLRRRGLGEAGDVDEAEAEALLVINVSPLEWGHVLLLPEPSRRLPQLLTRESVLRALELLFLSSDPGFRVGFNSLGAEASVNHLHLHGYYLGQRLELEWAATRPLLESGAQASAQFLPVHLLSEHPAGGLVLYTDGGDGGLARAAHTLHALTGLLIRRSLAHNLFLTRGCPLGSPAPGPASSGDRDGARIVLWPRRSCFGAKDPTAFTVALCELAGHWPLKTPQEYSSLTEEQALGMVRRYSLPEEEYSQLLWEITQLLQDDQQEQR</sequence>
<organism evidence="15 16">
    <name type="scientific">Chiloscyllium punctatum</name>
    <name type="common">Brownbanded bambooshark</name>
    <name type="synonym">Hemiscyllium punctatum</name>
    <dbReference type="NCBI Taxonomy" id="137246"/>
    <lineage>
        <taxon>Eukaryota</taxon>
        <taxon>Metazoa</taxon>
        <taxon>Chordata</taxon>
        <taxon>Craniata</taxon>
        <taxon>Vertebrata</taxon>
        <taxon>Chondrichthyes</taxon>
        <taxon>Elasmobranchii</taxon>
        <taxon>Galeomorphii</taxon>
        <taxon>Galeoidea</taxon>
        <taxon>Orectolobiformes</taxon>
        <taxon>Hemiscylliidae</taxon>
        <taxon>Chiloscyllium</taxon>
    </lineage>
</organism>
<protein>
    <recommendedName>
        <fullName evidence="6">GDP-D-glucose phosphorylase 1</fullName>
        <ecNumber evidence="5">2.7.7.78</ecNumber>
    </recommendedName>
</protein>
<evidence type="ECO:0000313" key="15">
    <source>
        <dbReference type="EMBL" id="GCC33817.1"/>
    </source>
</evidence>
<evidence type="ECO:0000256" key="9">
    <source>
        <dbReference type="ARBA" id="ARBA00022679"/>
    </source>
</evidence>
<dbReference type="OrthoDB" id="417175at2759"/>
<dbReference type="Proteomes" id="UP000287033">
    <property type="component" value="Unassembled WGS sequence"/>
</dbReference>
<keyword evidence="8" id="KW-0344">Guanine-nucleotide releasing factor</keyword>
<comment type="caution">
    <text evidence="15">The sequence shown here is derived from an EMBL/GenBank/DDBJ whole genome shotgun (WGS) entry which is preliminary data.</text>
</comment>
<evidence type="ECO:0000256" key="12">
    <source>
        <dbReference type="ARBA" id="ARBA00022801"/>
    </source>
</evidence>
<dbReference type="GO" id="GO:0006006">
    <property type="term" value="P:glucose metabolic process"/>
    <property type="evidence" value="ECO:0007669"/>
    <property type="project" value="TreeGrafter"/>
</dbReference>
<feature type="domain" description="GDPGP1-like C-terminal" evidence="13">
    <location>
        <begin position="244"/>
        <end position="385"/>
    </location>
</feature>
<dbReference type="OMA" id="GIQWPRT"/>
<dbReference type="GO" id="GO:0080048">
    <property type="term" value="F:GDP-D-glucose phosphorylase activity"/>
    <property type="evidence" value="ECO:0007669"/>
    <property type="project" value="UniProtKB-EC"/>
</dbReference>
<dbReference type="GO" id="GO:0016787">
    <property type="term" value="F:hydrolase activity"/>
    <property type="evidence" value="ECO:0007669"/>
    <property type="project" value="UniProtKB-KW"/>
</dbReference>
<evidence type="ECO:0000256" key="2">
    <source>
        <dbReference type="ARBA" id="ARBA00003049"/>
    </source>
</evidence>
<dbReference type="Pfam" id="PF26217">
    <property type="entry name" value="GDPGP1_N"/>
    <property type="match status" value="1"/>
</dbReference>
<comment type="function">
    <text evidence="2">Specific and highly efficient GDP-D-glucose phosphorylase regulating the levels of GDP-D-glucose in cells.</text>
</comment>
<dbReference type="InterPro" id="IPR058865">
    <property type="entry name" value="GDPGP1_C"/>
</dbReference>
<keyword evidence="10" id="KW-0548">Nucleotidyltransferase</keyword>
<dbReference type="PANTHER" id="PTHR20884">
    <property type="entry name" value="GDP-D-GLUCOSE PHOSPHORYLASE 1"/>
    <property type="match status" value="1"/>
</dbReference>